<name>A0A9P7FRM5_9AGAR</name>
<evidence type="ECO:0000313" key="4">
    <source>
        <dbReference type="Proteomes" id="UP000775547"/>
    </source>
</evidence>
<protein>
    <submittedName>
        <fullName evidence="3">Uncharacterized protein</fullName>
    </submittedName>
</protein>
<feature type="compositionally biased region" description="Acidic residues" evidence="1">
    <location>
        <begin position="92"/>
        <end position="101"/>
    </location>
</feature>
<proteinExistence type="predicted"/>
<accession>A0A9P7FRM5</accession>
<dbReference type="EMBL" id="JABCKV010004286">
    <property type="protein sequence ID" value="KAG5633922.1"/>
    <property type="molecule type" value="Genomic_DNA"/>
</dbReference>
<dbReference type="OrthoDB" id="4310724at2759"/>
<evidence type="ECO:0000256" key="1">
    <source>
        <dbReference type="SAM" id="MobiDB-lite"/>
    </source>
</evidence>
<dbReference type="Proteomes" id="UP000775547">
    <property type="component" value="Unassembled WGS sequence"/>
</dbReference>
<reference evidence="3" key="2">
    <citation type="submission" date="2021-10" db="EMBL/GenBank/DDBJ databases">
        <title>Phylogenomics reveals ancestral predisposition of the termite-cultivated fungus Termitomyces towards a domesticated lifestyle.</title>
        <authorList>
            <person name="Auxier B."/>
            <person name="Grum-Grzhimaylo A."/>
            <person name="Cardenas M.E."/>
            <person name="Lodge J.D."/>
            <person name="Laessoe T."/>
            <person name="Pedersen O."/>
            <person name="Smith M.E."/>
            <person name="Kuyper T.W."/>
            <person name="Franco-Molano E.A."/>
            <person name="Baroni T.J."/>
            <person name="Aanen D.K."/>
        </authorList>
    </citation>
    <scope>NUCLEOTIDE SEQUENCE</scope>
    <source>
        <strain evidence="3">AP01</strain>
        <tissue evidence="3">Mycelium</tissue>
    </source>
</reference>
<organism evidence="3 4">
    <name type="scientific">Asterophora parasitica</name>
    <dbReference type="NCBI Taxonomy" id="117018"/>
    <lineage>
        <taxon>Eukaryota</taxon>
        <taxon>Fungi</taxon>
        <taxon>Dikarya</taxon>
        <taxon>Basidiomycota</taxon>
        <taxon>Agaricomycotina</taxon>
        <taxon>Agaricomycetes</taxon>
        <taxon>Agaricomycetidae</taxon>
        <taxon>Agaricales</taxon>
        <taxon>Tricholomatineae</taxon>
        <taxon>Lyophyllaceae</taxon>
        <taxon>Asterophora</taxon>
    </lineage>
</organism>
<dbReference type="AlphaFoldDB" id="A0A9P7FRM5"/>
<feature type="non-terminal residue" evidence="3">
    <location>
        <position position="101"/>
    </location>
</feature>
<dbReference type="EMBL" id="JABCKV010004303">
    <property type="protein sequence ID" value="KAG5633909.1"/>
    <property type="molecule type" value="Genomic_DNA"/>
</dbReference>
<sequence length="101" mass="11028">DDDEDKLANQKRKAKDAKNAALKAELKHLLSQPLIASGVSAKYITSGSRPIVDDLIAGENNETMVGLKKEEAGSNLVAPRKKKKQPVKQEFEEWGGIDAEL</sequence>
<evidence type="ECO:0000313" key="2">
    <source>
        <dbReference type="EMBL" id="KAG5633909.1"/>
    </source>
</evidence>
<comment type="caution">
    <text evidence="3">The sequence shown here is derived from an EMBL/GenBank/DDBJ whole genome shotgun (WGS) entry which is preliminary data.</text>
</comment>
<feature type="region of interest" description="Disordered" evidence="1">
    <location>
        <begin position="76"/>
        <end position="101"/>
    </location>
</feature>
<keyword evidence="4" id="KW-1185">Reference proteome</keyword>
<gene>
    <name evidence="3" type="ORF">DXG03_006482</name>
    <name evidence="2" type="ORF">DXG03_006526</name>
</gene>
<reference evidence="3" key="1">
    <citation type="submission" date="2020-07" db="EMBL/GenBank/DDBJ databases">
        <authorList>
            <person name="Nieuwenhuis M."/>
            <person name="Van De Peppel L.J.J."/>
        </authorList>
    </citation>
    <scope>NUCLEOTIDE SEQUENCE</scope>
    <source>
        <strain evidence="3">AP01</strain>
        <tissue evidence="3">Mycelium</tissue>
    </source>
</reference>
<evidence type="ECO:0000313" key="3">
    <source>
        <dbReference type="EMBL" id="KAG5633922.1"/>
    </source>
</evidence>